<evidence type="ECO:0000256" key="3">
    <source>
        <dbReference type="SAM" id="SignalP"/>
    </source>
</evidence>
<evidence type="ECO:0000256" key="1">
    <source>
        <dbReference type="SAM" id="MobiDB-lite"/>
    </source>
</evidence>
<evidence type="ECO:0000256" key="2">
    <source>
        <dbReference type="SAM" id="Phobius"/>
    </source>
</evidence>
<feature type="transmembrane region" description="Helical" evidence="2">
    <location>
        <begin position="916"/>
        <end position="941"/>
    </location>
</feature>
<proteinExistence type="predicted"/>
<dbReference type="Gene3D" id="2.60.40.10">
    <property type="entry name" value="Immunoglobulins"/>
    <property type="match status" value="1"/>
</dbReference>
<dbReference type="EMBL" id="BMAO01004029">
    <property type="protein sequence ID" value="GFQ91821.1"/>
    <property type="molecule type" value="Genomic_DNA"/>
</dbReference>
<feature type="domain" description="Calcium-activated chloride channel N-terminal" evidence="4">
    <location>
        <begin position="208"/>
        <end position="266"/>
    </location>
</feature>
<accession>A0A8X6L1B1</accession>
<feature type="region of interest" description="Disordered" evidence="1">
    <location>
        <begin position="968"/>
        <end position="1023"/>
    </location>
</feature>
<evidence type="ECO:0000313" key="5">
    <source>
        <dbReference type="EMBL" id="GFQ91821.1"/>
    </source>
</evidence>
<feature type="domain" description="Calcium-activated chloride channel N-terminal" evidence="4">
    <location>
        <begin position="24"/>
        <end position="167"/>
    </location>
</feature>
<evidence type="ECO:0000259" key="4">
    <source>
        <dbReference type="Pfam" id="PF08434"/>
    </source>
</evidence>
<dbReference type="InterPro" id="IPR013642">
    <property type="entry name" value="CLCA_N"/>
</dbReference>
<keyword evidence="6" id="KW-1185">Reference proteome</keyword>
<keyword evidence="2" id="KW-0812">Transmembrane</keyword>
<gene>
    <name evidence="5" type="primary">CLCA2</name>
    <name evidence="5" type="ORF">TNCT_250631</name>
</gene>
<keyword evidence="2" id="KW-1133">Transmembrane helix</keyword>
<dbReference type="Pfam" id="PF08434">
    <property type="entry name" value="CLCA"/>
    <property type="match status" value="2"/>
</dbReference>
<evidence type="ECO:0000313" key="6">
    <source>
        <dbReference type="Proteomes" id="UP000887116"/>
    </source>
</evidence>
<organism evidence="5 6">
    <name type="scientific">Trichonephila clavata</name>
    <name type="common">Joro spider</name>
    <name type="synonym">Nephila clavata</name>
    <dbReference type="NCBI Taxonomy" id="2740835"/>
    <lineage>
        <taxon>Eukaryota</taxon>
        <taxon>Metazoa</taxon>
        <taxon>Ecdysozoa</taxon>
        <taxon>Arthropoda</taxon>
        <taxon>Chelicerata</taxon>
        <taxon>Arachnida</taxon>
        <taxon>Araneae</taxon>
        <taxon>Araneomorphae</taxon>
        <taxon>Entelegynae</taxon>
        <taxon>Araneoidea</taxon>
        <taxon>Nephilidae</taxon>
        <taxon>Trichonephila</taxon>
    </lineage>
</organism>
<dbReference type="AlphaFoldDB" id="A0A8X6L1B1"/>
<sequence>MMRSYTFLTIVFSYYLCYLNVSSVHIENNAYKGISISVSENVKEQYFDFEKLKAVLTKSSEIIYHATKKRSYFGEFIISLPSSWNARMCTEFENKAVQKVDIHLTNSIGESGLRTKHSKGCGEEGDMIYMPHNWLYGNKKELAHQFAQQWSIYRYGVFEEEPIKEESCHLTENSWTPVGCYNIKVNSEPTFKDGLPLCSLPSDFFEQKQLHSSLMSISNSSNILYFCDGTSSFPHNPTMPTLHNNLCKGRTVWSVIENSNDFKHGINLPLPNKIPPASPKFKCFRERPVQVIFAIQNNTVKMDLSEEMIQMGSSLYEFLANVAPKDSTIDVVMFSDSNDTSKSLHLDVTDSKKLSEALEYHVKTFRPIFDVCLSCGFEKALAVTQDSSPSPIIILISWESALINQKPSVLVESIRRYPKNARLHLVLVEDTETEVVPVDLINAVRSLGGLIYSLPKELVFMASKLQLILSNIVKNHLQLEDRILVIHEANYHNISANFMDSFTTPSGGFEKMVYYMYCNPNRNSVIRSNNVNCTSLGRPTTEVGAFKCGEIKDFTEETVPMKNWQYSFSYLVSTTPVHCSSVAMLVASSSSTTTSTDSFTMRGWLSEYVISIPENVLIIYVEIIGSSRKFKVHAQISGPGLTSPVLIELRDNGNGDPDVKANDGIYSRYFTSLSNKGTYTVSVSAELKTETRGASFVEGTQRIQHSSSQKKDIGFFYVNKPAPDIDILPPNRIADLNVVSVNHENRMVQLQWTAPGNDYDFGQASAYEIKYSQQPSSLSDLYFNGEENSIFETASALSPNVSGDTELYEFYFPEAYNSEVYYVALRAVDVHNNTGGISNIVQIYLNQSNTVITDKTVSSTESTKPTPPEIQTTNNSTDGTVQTSDANEITSTINDNISTVSPQPKDKEEFFDEKTIIILSSAGGILLLIIIIDIIICCCYIKKRKRSSGSKKLSRKESLRPPYNMNIAYQEDSNSSGNTDNFTRVSTSTLADPNEYTQPQTRNKTSSPSYSYHTSRSIEDKARKDSRELGFKLVQTHPAYANSSLSHYNARLREVDTESETEFKSPVPQPQTPTSIKGAQVYPLGVV</sequence>
<keyword evidence="3" id="KW-0732">Signal</keyword>
<reference evidence="5" key="1">
    <citation type="submission" date="2020-07" db="EMBL/GenBank/DDBJ databases">
        <title>Multicomponent nature underlies the extraordinary mechanical properties of spider dragline silk.</title>
        <authorList>
            <person name="Kono N."/>
            <person name="Nakamura H."/>
            <person name="Mori M."/>
            <person name="Yoshida Y."/>
            <person name="Ohtoshi R."/>
            <person name="Malay A.D."/>
            <person name="Moran D.A.P."/>
            <person name="Tomita M."/>
            <person name="Numata K."/>
            <person name="Arakawa K."/>
        </authorList>
    </citation>
    <scope>NUCLEOTIDE SEQUENCE</scope>
</reference>
<feature type="chain" id="PRO_5036475537" evidence="3">
    <location>
        <begin position="24"/>
        <end position="1087"/>
    </location>
</feature>
<feature type="compositionally biased region" description="Low complexity" evidence="1">
    <location>
        <begin position="1005"/>
        <end position="1015"/>
    </location>
</feature>
<dbReference type="InterPro" id="IPR013783">
    <property type="entry name" value="Ig-like_fold"/>
</dbReference>
<dbReference type="Proteomes" id="UP000887116">
    <property type="component" value="Unassembled WGS sequence"/>
</dbReference>
<comment type="caution">
    <text evidence="5">The sequence shown here is derived from an EMBL/GenBank/DDBJ whole genome shotgun (WGS) entry which is preliminary data.</text>
</comment>
<dbReference type="OrthoDB" id="687730at2759"/>
<name>A0A8X6L1B1_TRICU</name>
<feature type="signal peptide" evidence="3">
    <location>
        <begin position="1"/>
        <end position="23"/>
    </location>
</feature>
<dbReference type="NCBIfam" id="NF041940">
    <property type="entry name" value="choice_anch_X"/>
    <property type="match status" value="1"/>
</dbReference>
<feature type="compositionally biased region" description="Polar residues" evidence="1">
    <location>
        <begin position="971"/>
        <end position="1004"/>
    </location>
</feature>
<feature type="region of interest" description="Disordered" evidence="1">
    <location>
        <begin position="856"/>
        <end position="883"/>
    </location>
</feature>
<protein>
    <submittedName>
        <fullName evidence="5">Calcium-activated chloride channel regulator 2</fullName>
    </submittedName>
</protein>
<keyword evidence="2" id="KW-0472">Membrane</keyword>